<dbReference type="PANTHER" id="PTHR47936">
    <property type="entry name" value="PPR_LONG DOMAIN-CONTAINING PROTEIN"/>
    <property type="match status" value="1"/>
</dbReference>
<feature type="repeat" description="PPR" evidence="3">
    <location>
        <begin position="774"/>
        <end position="810"/>
    </location>
</feature>
<evidence type="ECO:0000313" key="5">
    <source>
        <dbReference type="Proteomes" id="UP000607653"/>
    </source>
</evidence>
<organism evidence="4 5">
    <name type="scientific">Nelumbo nucifera</name>
    <name type="common">Sacred lotus</name>
    <dbReference type="NCBI Taxonomy" id="4432"/>
    <lineage>
        <taxon>Eukaryota</taxon>
        <taxon>Viridiplantae</taxon>
        <taxon>Streptophyta</taxon>
        <taxon>Embryophyta</taxon>
        <taxon>Tracheophyta</taxon>
        <taxon>Spermatophyta</taxon>
        <taxon>Magnoliopsida</taxon>
        <taxon>Proteales</taxon>
        <taxon>Nelumbonaceae</taxon>
        <taxon>Nelumbo</taxon>
    </lineage>
</organism>
<dbReference type="InterPro" id="IPR011990">
    <property type="entry name" value="TPR-like_helical_dom_sf"/>
</dbReference>
<feature type="repeat" description="PPR" evidence="3">
    <location>
        <begin position="441"/>
        <end position="475"/>
    </location>
</feature>
<protein>
    <recommendedName>
        <fullName evidence="6">Pentatricopeptide repeat-containing protein At5g06400, mitochondrial</fullName>
    </recommendedName>
</protein>
<feature type="repeat" description="PPR" evidence="3">
    <location>
        <begin position="915"/>
        <end position="949"/>
    </location>
</feature>
<evidence type="ECO:0008006" key="6">
    <source>
        <dbReference type="Google" id="ProtNLM"/>
    </source>
</evidence>
<keyword evidence="5" id="KW-1185">Reference proteome</keyword>
<evidence type="ECO:0000313" key="4">
    <source>
        <dbReference type="EMBL" id="DAD33436.1"/>
    </source>
</evidence>
<feature type="repeat" description="PPR" evidence="3">
    <location>
        <begin position="197"/>
        <end position="231"/>
    </location>
</feature>
<gene>
    <name evidence="4" type="ORF">HUJ06_012287</name>
</gene>
<feature type="repeat" description="PPR" evidence="3">
    <location>
        <begin position="739"/>
        <end position="773"/>
    </location>
</feature>
<dbReference type="Proteomes" id="UP000607653">
    <property type="component" value="Unassembled WGS sequence"/>
</dbReference>
<reference evidence="4 5" key="1">
    <citation type="journal article" date="2020" name="Mol. Biol. Evol.">
        <title>Distinct Expression and Methylation Patterns for Genes with Different Fates following a Single Whole-Genome Duplication in Flowering Plants.</title>
        <authorList>
            <person name="Shi T."/>
            <person name="Rahmani R.S."/>
            <person name="Gugger P.F."/>
            <person name="Wang M."/>
            <person name="Li H."/>
            <person name="Zhang Y."/>
            <person name="Li Z."/>
            <person name="Wang Q."/>
            <person name="Van de Peer Y."/>
            <person name="Marchal K."/>
            <person name="Chen J."/>
        </authorList>
    </citation>
    <scope>NUCLEOTIDE SEQUENCE [LARGE SCALE GENOMIC DNA]</scope>
    <source>
        <tissue evidence="4">Leaf</tissue>
    </source>
</reference>
<feature type="repeat" description="PPR" evidence="3">
    <location>
        <begin position="985"/>
        <end position="1019"/>
    </location>
</feature>
<dbReference type="Gene3D" id="1.25.40.10">
    <property type="entry name" value="Tetratricopeptide repeat domain"/>
    <property type="match status" value="7"/>
</dbReference>
<comment type="similarity">
    <text evidence="1">Belongs to the PPR family. P subfamily.</text>
</comment>
<evidence type="ECO:0000256" key="1">
    <source>
        <dbReference type="ARBA" id="ARBA00007626"/>
    </source>
</evidence>
<dbReference type="NCBIfam" id="TIGR00756">
    <property type="entry name" value="PPR"/>
    <property type="match status" value="11"/>
</dbReference>
<dbReference type="InterPro" id="IPR002885">
    <property type="entry name" value="PPR_rpt"/>
</dbReference>
<dbReference type="EMBL" id="DUZY01000003">
    <property type="protein sequence ID" value="DAD33436.1"/>
    <property type="molecule type" value="Genomic_DNA"/>
</dbReference>
<feature type="repeat" description="PPR" evidence="3">
    <location>
        <begin position="267"/>
        <end position="301"/>
    </location>
</feature>
<feature type="repeat" description="PPR" evidence="3">
    <location>
        <begin position="232"/>
        <end position="266"/>
    </location>
</feature>
<dbReference type="Pfam" id="PF01535">
    <property type="entry name" value="PPR"/>
    <property type="match status" value="7"/>
</dbReference>
<feature type="repeat" description="PPR" evidence="3">
    <location>
        <begin position="476"/>
        <end position="510"/>
    </location>
</feature>
<feature type="repeat" description="PPR" evidence="3">
    <location>
        <begin position="406"/>
        <end position="440"/>
    </location>
</feature>
<dbReference type="PROSITE" id="PS51375">
    <property type="entry name" value="PPR"/>
    <property type="match status" value="14"/>
</dbReference>
<feature type="repeat" description="PPR" evidence="3">
    <location>
        <begin position="950"/>
        <end position="984"/>
    </location>
</feature>
<dbReference type="AlphaFoldDB" id="A0A822YRN0"/>
<accession>A0A822YRN0</accession>
<keyword evidence="2" id="KW-0677">Repeat</keyword>
<evidence type="ECO:0000256" key="2">
    <source>
        <dbReference type="ARBA" id="ARBA00022737"/>
    </source>
</evidence>
<comment type="caution">
    <text evidence="4">The sequence shown here is derived from an EMBL/GenBank/DDBJ whole genome shotgun (WGS) entry which is preliminary data.</text>
</comment>
<sequence length="1058" mass="120939">MRCLSKIRSLDLYSAERLFKFQVSECRCFSLSSLHPSAKIPEKPQTDARGIDPLFREIVEIIGTDNLRPRESPIGVPVSQETRVIAAGVREELPLGIGCVRQFADESIGLDYEKTLIPKDTRLATPDVNDVSPIVHKVTEIVRAENNVIPMEERLENLGIQFNSNVVENVLKRCFKVRNLAFRFFKWVQLRAGFHHTTGTYNTMIYIAGEAKEFDLVEKLVEEMENNSCPKDMKTWTILISHYGKAKLIGKALLVFEKMRKSDCTPDRTAFKIIIQSLCTARKAEIALEFYREMVLKDMVVDINLYKLLLNCLSRSGDFSAVRIVGEDMIKVSQIPENIVYSCLLKSFCISGSIGEALELIRELRNKMITLDSGSLEILVKGLCRADRIGDALEIVDIMRNNHILDGKVYGIIINGYLKRNEISKALELFSSIKESGHLPTASTYTELMQHLFWSNEYQRACELYEDMLVNRVEPDTVATMALVAGLIRHNHVSEAWEIFRNMKEKGIMVTQKSYSVFIRELCRASKTNEAFELLSEMWNSKINIGDGIFQLVISSLDKKGELEKAEKVKGMSRATKLCTQQDESIGLPATHQSLCGGSDMVFNAYEPQQLGQSVNSNQLQLCRTNVHLVQSLPEVYNNHDLQEVCNILSSSMKWCLMQEALEKCKIKFTPEHVLEVLHKCQKHGYAALHFFSWVGQQPGYRHNTETYNMGIKIAGCAKDYKHMRNLYHEMRRRGCLITSDTWTIMIMQYGRAGLTKIALKKFQEMKFDECKATRSMYKYLIIALCGRKGRKVDEAIKMFNEMIYTGFMPDKELIEIYLHCLCDEGKLSDARRCVESLCKGGFTIPLGYSLLIRALCRAGRLDKALALAEEIGEEWPNLDQYIYGSLVHGMLRERRLNEALAKVETMKQMGVYPTVHVYTSLITHFFKDKQVGKALEMFKKMMEQGCEPTIVTYSAFIRGYMNMGMVVDAWDLFHRISLKGPFPDFKAYSMFITCLCKIGRSEEALHLIHEMCDNGIFPSAVNFRTVFYGLNREGKQDLAHTVLQKKWALISNRKFLK</sequence>
<proteinExistence type="inferred from homology"/>
<dbReference type="Pfam" id="PF13041">
    <property type="entry name" value="PPR_2"/>
    <property type="match status" value="5"/>
</dbReference>
<feature type="repeat" description="PPR" evidence="3">
    <location>
        <begin position="337"/>
        <end position="371"/>
    </location>
</feature>
<name>A0A822YRN0_NELNU</name>
<evidence type="ECO:0000256" key="3">
    <source>
        <dbReference type="PROSITE-ProRule" id="PRU00708"/>
    </source>
</evidence>
<feature type="repeat" description="PPR" evidence="3">
    <location>
        <begin position="880"/>
        <end position="914"/>
    </location>
</feature>
<feature type="repeat" description="PPR" evidence="3">
    <location>
        <begin position="511"/>
        <end position="545"/>
    </location>
</feature>
<dbReference type="PANTHER" id="PTHR47936:SF1">
    <property type="entry name" value="PENTATRICOPEPTIDE REPEAT-CONTAINING PROTEIN GUN1, CHLOROPLASTIC"/>
    <property type="match status" value="1"/>
</dbReference>